<dbReference type="NCBIfam" id="TIGR03930">
    <property type="entry name" value="WXG100_ESAT6"/>
    <property type="match status" value="1"/>
</dbReference>
<dbReference type="SUPFAM" id="SSF140453">
    <property type="entry name" value="EsxAB dimer-like"/>
    <property type="match status" value="1"/>
</dbReference>
<evidence type="ECO:0000313" key="4">
    <source>
        <dbReference type="Proteomes" id="UP001499851"/>
    </source>
</evidence>
<dbReference type="Pfam" id="PF06013">
    <property type="entry name" value="WXG100"/>
    <property type="match status" value="1"/>
</dbReference>
<comment type="similarity">
    <text evidence="1">Belongs to the WXG100 family.</text>
</comment>
<reference evidence="3 4" key="1">
    <citation type="journal article" date="2019" name="Int. J. Syst. Evol. Microbiol.">
        <title>The Global Catalogue of Microorganisms (GCM) 10K type strain sequencing project: providing services to taxonomists for standard genome sequencing and annotation.</title>
        <authorList>
            <consortium name="The Broad Institute Genomics Platform"/>
            <consortium name="The Broad Institute Genome Sequencing Center for Infectious Disease"/>
            <person name="Wu L."/>
            <person name="Ma J."/>
        </authorList>
    </citation>
    <scope>NUCLEOTIDE SEQUENCE [LARGE SCALE GENOMIC DNA]</scope>
    <source>
        <strain evidence="3 4">JCM 16001</strain>
    </source>
</reference>
<sequence length="96" mass="10147">MVQMDADTVHQAAVDTFNTKQDVDGVLADLKSLVESLIESWRGAGSTAFSGVMEVWNTESADLMEALQGIGEMLDSSGTAATETDETDASSFANLL</sequence>
<evidence type="ECO:0000256" key="1">
    <source>
        <dbReference type="RuleBase" id="RU362001"/>
    </source>
</evidence>
<name>A0ABN2HS28_9ACTN</name>
<gene>
    <name evidence="3" type="ORF">GCM10009830_45440</name>
</gene>
<proteinExistence type="inferred from homology"/>
<comment type="caution">
    <text evidence="3">The sequence shown here is derived from an EMBL/GenBank/DDBJ whole genome shotgun (WGS) entry which is preliminary data.</text>
</comment>
<dbReference type="Proteomes" id="UP001499851">
    <property type="component" value="Unassembled WGS sequence"/>
</dbReference>
<dbReference type="EMBL" id="BAAAQF010000025">
    <property type="protein sequence ID" value="GAA1692559.1"/>
    <property type="molecule type" value="Genomic_DNA"/>
</dbReference>
<evidence type="ECO:0000313" key="3">
    <source>
        <dbReference type="EMBL" id="GAA1692559.1"/>
    </source>
</evidence>
<dbReference type="Gene3D" id="1.10.287.1060">
    <property type="entry name" value="ESAT-6-like"/>
    <property type="match status" value="1"/>
</dbReference>
<protein>
    <recommendedName>
        <fullName evidence="1">ESAT-6-like protein</fullName>
    </recommendedName>
</protein>
<organism evidence="3 4">
    <name type="scientific">Glycomyces endophyticus</name>
    <dbReference type="NCBI Taxonomy" id="480996"/>
    <lineage>
        <taxon>Bacteria</taxon>
        <taxon>Bacillati</taxon>
        <taxon>Actinomycetota</taxon>
        <taxon>Actinomycetes</taxon>
        <taxon>Glycomycetales</taxon>
        <taxon>Glycomycetaceae</taxon>
        <taxon>Glycomyces</taxon>
    </lineage>
</organism>
<dbReference type="InterPro" id="IPR036689">
    <property type="entry name" value="ESAT-6-like_sf"/>
</dbReference>
<dbReference type="InterPro" id="IPR010310">
    <property type="entry name" value="T7SS_ESAT-6-like"/>
</dbReference>
<accession>A0ABN2HS28</accession>
<evidence type="ECO:0000256" key="2">
    <source>
        <dbReference type="SAM" id="MobiDB-lite"/>
    </source>
</evidence>
<feature type="region of interest" description="Disordered" evidence="2">
    <location>
        <begin position="76"/>
        <end position="96"/>
    </location>
</feature>
<keyword evidence="4" id="KW-1185">Reference proteome</keyword>